<keyword evidence="2" id="KW-1003">Cell membrane</keyword>
<keyword evidence="5 6" id="KW-0472">Membrane</keyword>
<proteinExistence type="predicted"/>
<feature type="transmembrane region" description="Helical" evidence="6">
    <location>
        <begin position="162"/>
        <end position="178"/>
    </location>
</feature>
<comment type="subcellular location">
    <subcellularLocation>
        <location evidence="1">Cell membrane</location>
        <topology evidence="1">Multi-pass membrane protein</topology>
    </subcellularLocation>
</comment>
<evidence type="ECO:0000256" key="6">
    <source>
        <dbReference type="SAM" id="Phobius"/>
    </source>
</evidence>
<dbReference type="Pfam" id="PF03706">
    <property type="entry name" value="LPG_synthase_TM"/>
    <property type="match status" value="1"/>
</dbReference>
<dbReference type="EMBL" id="CAADFS010000061">
    <property type="protein sequence ID" value="VFK48454.1"/>
    <property type="molecule type" value="Genomic_DNA"/>
</dbReference>
<feature type="transmembrane region" description="Helical" evidence="6">
    <location>
        <begin position="48"/>
        <end position="73"/>
    </location>
</feature>
<dbReference type="PANTHER" id="PTHR39087">
    <property type="entry name" value="UPF0104 MEMBRANE PROTEIN MJ1595"/>
    <property type="match status" value="1"/>
</dbReference>
<feature type="transmembrane region" description="Helical" evidence="6">
    <location>
        <begin position="301"/>
        <end position="318"/>
    </location>
</feature>
<dbReference type="NCBIfam" id="TIGR00374">
    <property type="entry name" value="flippase-like domain"/>
    <property type="match status" value="1"/>
</dbReference>
<accession>A0A450Z3T5</accession>
<evidence type="ECO:0008006" key="8">
    <source>
        <dbReference type="Google" id="ProtNLM"/>
    </source>
</evidence>
<keyword evidence="3 6" id="KW-0812">Transmembrane</keyword>
<name>A0A450Z3T5_9GAMM</name>
<evidence type="ECO:0000256" key="4">
    <source>
        <dbReference type="ARBA" id="ARBA00022989"/>
    </source>
</evidence>
<evidence type="ECO:0000256" key="1">
    <source>
        <dbReference type="ARBA" id="ARBA00004651"/>
    </source>
</evidence>
<sequence>MDESRTADASTINQATTSRIPVRSISLAIVVAVVLYVGMAILADWEAFAAAVSALPGALWVQVVGLSLLSYLLRFARWHHFMVVLGHKVPILRNLEIYLAAFALTLSPGKVGETIRSVYLHPYGVSYPHSIGAFVSERLLDLVAVGALASLVVSMFPEQQPLILVVISCIFTVVLLLRSRLLSLIVRRAAGSSVVGHAAKLVAAVRLLLSGRRLAASTPLSIMSWMAQGISLYLIVHALGYVLPASTVVAIYCLSILAGAASFIPGGLGATEAAIVLLLSAAGVGQTDAITASLVSRSLTLWLAVGIGVLAMTKTALANQQQSSTRR</sequence>
<evidence type="ECO:0000256" key="3">
    <source>
        <dbReference type="ARBA" id="ARBA00022692"/>
    </source>
</evidence>
<reference evidence="7" key="1">
    <citation type="submission" date="2019-02" db="EMBL/GenBank/DDBJ databases">
        <authorList>
            <person name="Gruber-Vodicka R. H."/>
            <person name="Seah K. B. B."/>
        </authorList>
    </citation>
    <scope>NUCLEOTIDE SEQUENCE</scope>
    <source>
        <strain evidence="7">BECK_BZ123</strain>
    </source>
</reference>
<evidence type="ECO:0000256" key="5">
    <source>
        <dbReference type="ARBA" id="ARBA00023136"/>
    </source>
</evidence>
<dbReference type="GO" id="GO:0005886">
    <property type="term" value="C:plasma membrane"/>
    <property type="evidence" value="ECO:0007669"/>
    <property type="project" value="UniProtKB-SubCell"/>
</dbReference>
<keyword evidence="4 6" id="KW-1133">Transmembrane helix</keyword>
<feature type="transmembrane region" description="Helical" evidence="6">
    <location>
        <begin position="20"/>
        <end position="42"/>
    </location>
</feature>
<feature type="transmembrane region" description="Helical" evidence="6">
    <location>
        <begin position="139"/>
        <end position="156"/>
    </location>
</feature>
<evidence type="ECO:0000256" key="2">
    <source>
        <dbReference type="ARBA" id="ARBA00022475"/>
    </source>
</evidence>
<gene>
    <name evidence="7" type="ORF">BECKTC1821D_GA0114238_106119</name>
</gene>
<organism evidence="7">
    <name type="scientific">Candidatus Kentrum sp. TC</name>
    <dbReference type="NCBI Taxonomy" id="2126339"/>
    <lineage>
        <taxon>Bacteria</taxon>
        <taxon>Pseudomonadati</taxon>
        <taxon>Pseudomonadota</taxon>
        <taxon>Gammaproteobacteria</taxon>
        <taxon>Candidatus Kentrum</taxon>
    </lineage>
</organism>
<evidence type="ECO:0000313" key="7">
    <source>
        <dbReference type="EMBL" id="VFK48454.1"/>
    </source>
</evidence>
<dbReference type="AlphaFoldDB" id="A0A450Z3T5"/>
<protein>
    <recommendedName>
        <fullName evidence="8">Lysylphosphatidylglycerol synthase TM region</fullName>
    </recommendedName>
</protein>
<dbReference type="PANTHER" id="PTHR39087:SF2">
    <property type="entry name" value="UPF0104 MEMBRANE PROTEIN MJ1595"/>
    <property type="match status" value="1"/>
</dbReference>
<dbReference type="InterPro" id="IPR022791">
    <property type="entry name" value="L-PG_synthase/AglD"/>
</dbReference>
<feature type="transmembrane region" description="Helical" evidence="6">
    <location>
        <begin position="249"/>
        <end position="268"/>
    </location>
</feature>
<feature type="transmembrane region" description="Helical" evidence="6">
    <location>
        <begin position="222"/>
        <end position="243"/>
    </location>
</feature>